<keyword evidence="4 6" id="KW-1133">Transmembrane helix</keyword>
<evidence type="ECO:0000256" key="5">
    <source>
        <dbReference type="ARBA" id="ARBA00023136"/>
    </source>
</evidence>
<dbReference type="OrthoDB" id="11469at2157"/>
<dbReference type="GO" id="GO:0044874">
    <property type="term" value="P:lipoprotein localization to outer membrane"/>
    <property type="evidence" value="ECO:0007669"/>
    <property type="project" value="TreeGrafter"/>
</dbReference>
<dbReference type="GO" id="GO:0098797">
    <property type="term" value="C:plasma membrane protein complex"/>
    <property type="evidence" value="ECO:0007669"/>
    <property type="project" value="TreeGrafter"/>
</dbReference>
<dbReference type="RefSeq" id="WP_013898278.1">
    <property type="nucleotide sequence ID" value="NC_015676.1"/>
</dbReference>
<dbReference type="HOGENOM" id="CLU_000604_8_1_2"/>
<feature type="transmembrane region" description="Helical" evidence="6">
    <location>
        <begin position="259"/>
        <end position="279"/>
    </location>
</feature>
<evidence type="ECO:0000313" key="9">
    <source>
        <dbReference type="EMBL" id="AEH60839.1"/>
    </source>
</evidence>
<evidence type="ECO:0008006" key="11">
    <source>
        <dbReference type="Google" id="ProtNLM"/>
    </source>
</evidence>
<evidence type="ECO:0000256" key="6">
    <source>
        <dbReference type="SAM" id="Phobius"/>
    </source>
</evidence>
<feature type="domain" description="MacB-like periplasmic core" evidence="8">
    <location>
        <begin position="19"/>
        <end position="227"/>
    </location>
</feature>
<evidence type="ECO:0000313" key="10">
    <source>
        <dbReference type="Proteomes" id="UP000006622"/>
    </source>
</evidence>
<proteinExistence type="predicted"/>
<dbReference type="Pfam" id="PF02687">
    <property type="entry name" value="FtsX"/>
    <property type="match status" value="1"/>
</dbReference>
<dbReference type="PANTHER" id="PTHR30489">
    <property type="entry name" value="LIPOPROTEIN-RELEASING SYSTEM TRANSMEMBRANE PROTEIN LOLE"/>
    <property type="match status" value="1"/>
</dbReference>
<dbReference type="AlphaFoldDB" id="F7XLM0"/>
<evidence type="ECO:0000256" key="3">
    <source>
        <dbReference type="ARBA" id="ARBA00022692"/>
    </source>
</evidence>
<evidence type="ECO:0000256" key="2">
    <source>
        <dbReference type="ARBA" id="ARBA00022475"/>
    </source>
</evidence>
<protein>
    <recommendedName>
        <fullName evidence="11">Lipoprotein releasing system, transmembrane protein, LolC/E family</fullName>
    </recommendedName>
</protein>
<dbReference type="InterPro" id="IPR025857">
    <property type="entry name" value="MacB_PCD"/>
</dbReference>
<feature type="transmembrane region" description="Helical" evidence="6">
    <location>
        <begin position="300"/>
        <end position="327"/>
    </location>
</feature>
<evidence type="ECO:0000259" key="8">
    <source>
        <dbReference type="Pfam" id="PF12704"/>
    </source>
</evidence>
<evidence type="ECO:0000256" key="4">
    <source>
        <dbReference type="ARBA" id="ARBA00022989"/>
    </source>
</evidence>
<evidence type="ECO:0000256" key="1">
    <source>
        <dbReference type="ARBA" id="ARBA00004651"/>
    </source>
</evidence>
<reference evidence="9" key="1">
    <citation type="submission" date="2010-07" db="EMBL/GenBank/DDBJ databases">
        <title>The complete genome of Methanosalsum zhilinae DSM 4017.</title>
        <authorList>
            <consortium name="US DOE Joint Genome Institute (JGI-PGF)"/>
            <person name="Lucas S."/>
            <person name="Copeland A."/>
            <person name="Lapidus A."/>
            <person name="Glavina del Rio T."/>
            <person name="Dalin E."/>
            <person name="Tice H."/>
            <person name="Bruce D."/>
            <person name="Goodwin L."/>
            <person name="Pitluck S."/>
            <person name="Kyrpides N."/>
            <person name="Mavromatis K."/>
            <person name="Ovchinnikova G."/>
            <person name="Daligault H."/>
            <person name="Detter J.C."/>
            <person name="Han C."/>
            <person name="Tapia R."/>
            <person name="Larimer F."/>
            <person name="Land M."/>
            <person name="Hauser L."/>
            <person name="Markowitz V."/>
            <person name="Cheng J.-F."/>
            <person name="Hugenholtz P."/>
            <person name="Woyke T."/>
            <person name="Wu D."/>
            <person name="Spring S."/>
            <person name="Schueler E."/>
            <person name="Brambilla E."/>
            <person name="Klenk H.-P."/>
            <person name="Eisen J.A."/>
        </authorList>
    </citation>
    <scope>NUCLEOTIDE SEQUENCE</scope>
    <source>
        <strain evidence="9">DSM 4017</strain>
    </source>
</reference>
<dbReference type="Pfam" id="PF12704">
    <property type="entry name" value="MacB_PCD"/>
    <property type="match status" value="1"/>
</dbReference>
<dbReference type="PANTHER" id="PTHR30489:SF0">
    <property type="entry name" value="LIPOPROTEIN-RELEASING SYSTEM TRANSMEMBRANE PROTEIN LOLE"/>
    <property type="match status" value="1"/>
</dbReference>
<feature type="transmembrane region" description="Helical" evidence="6">
    <location>
        <begin position="20"/>
        <end position="43"/>
    </location>
</feature>
<dbReference type="InterPro" id="IPR051447">
    <property type="entry name" value="Lipoprotein-release_system"/>
</dbReference>
<feature type="transmembrane region" description="Helical" evidence="6">
    <location>
        <begin position="347"/>
        <end position="370"/>
    </location>
</feature>
<comment type="subcellular location">
    <subcellularLocation>
        <location evidence="1">Cell membrane</location>
        <topology evidence="1">Multi-pass membrane protein</topology>
    </subcellularLocation>
</comment>
<name>F7XLM0_METZD</name>
<organism evidence="9 10">
    <name type="scientific">Methanosalsum zhilinae (strain DSM 4017 / NBRC 107636 / OCM 62 / WeN5)</name>
    <name type="common">Methanohalophilus zhilinae</name>
    <dbReference type="NCBI Taxonomy" id="679901"/>
    <lineage>
        <taxon>Archaea</taxon>
        <taxon>Methanobacteriati</taxon>
        <taxon>Methanobacteriota</taxon>
        <taxon>Stenosarchaea group</taxon>
        <taxon>Methanomicrobia</taxon>
        <taxon>Methanosarcinales</taxon>
        <taxon>Methanosarcinaceae</taxon>
        <taxon>Methanosalsum</taxon>
    </lineage>
</organism>
<keyword evidence="5 6" id="KW-0472">Membrane</keyword>
<feature type="domain" description="ABC3 transporter permease C-terminal" evidence="7">
    <location>
        <begin position="259"/>
        <end position="380"/>
    </location>
</feature>
<accession>F7XLM0</accession>
<gene>
    <name evidence="9" type="ordered locus">Mzhil_0981</name>
</gene>
<sequence precursor="true">MRYELFIALRYIRSKKKQTILSLGAIAIAVMIMVVVLAMIAGLSDELHDTTVDQLSHVTVTPHDRNEYIYFYNTLVNDIENMEYVVSASPRLDGSVSLTKADRNRNAQLRGIDAERENLVFSINEDIKEGSFENLILQRNTIVIGVDLAKRLDLEVGDSVDASFPEARPMSLRVVGIFETGTPADENVVYTSLPTSQYFYQTQDVVNRISIRLDDVYKDLEVANAIKDKGFEAAGWTELNPEILQLLNIAYIANTIETGLVAIIASFGVVSTLNTMVMSKVKEIGILMAMGVPKSSIKKIFVIQSGILGLAGSIIGALLGIVIGLSIGSLEYHETDAILGVTELPIVIRALDVFLIILAISVLNLIAGIYPAQRAASLDPVEAISASR</sequence>
<dbReference type="InterPro" id="IPR003838">
    <property type="entry name" value="ABC3_permease_C"/>
</dbReference>
<dbReference type="Proteomes" id="UP000006622">
    <property type="component" value="Chromosome"/>
</dbReference>
<dbReference type="STRING" id="679901.Mzhil_0981"/>
<dbReference type="EMBL" id="CP002101">
    <property type="protein sequence ID" value="AEH60839.1"/>
    <property type="molecule type" value="Genomic_DNA"/>
</dbReference>
<evidence type="ECO:0000259" key="7">
    <source>
        <dbReference type="Pfam" id="PF02687"/>
    </source>
</evidence>
<dbReference type="GeneID" id="10822603"/>
<keyword evidence="3 6" id="KW-0812">Transmembrane</keyword>
<keyword evidence="10" id="KW-1185">Reference proteome</keyword>
<dbReference type="KEGG" id="mzh:Mzhil_0981"/>
<keyword evidence="2" id="KW-1003">Cell membrane</keyword>